<name>A0AA48GZT7_9RHOB</name>
<feature type="region of interest" description="Disordered" evidence="1">
    <location>
        <begin position="1"/>
        <end position="54"/>
    </location>
</feature>
<dbReference type="Proteomes" id="UP001337723">
    <property type="component" value="Chromosome"/>
</dbReference>
<accession>A0AA48GZT7</accession>
<dbReference type="KEGG" id="rmai:MACH21_01360"/>
<proteinExistence type="predicted"/>
<protein>
    <submittedName>
        <fullName evidence="2">Uncharacterized protein</fullName>
    </submittedName>
</protein>
<evidence type="ECO:0000313" key="2">
    <source>
        <dbReference type="EMBL" id="BDW83959.1"/>
    </source>
</evidence>
<evidence type="ECO:0000313" key="3">
    <source>
        <dbReference type="Proteomes" id="UP001337723"/>
    </source>
</evidence>
<reference evidence="2 3" key="1">
    <citation type="submission" date="2023-01" db="EMBL/GenBank/DDBJ databases">
        <title>Complete genome sequence of Roseicyclus marinus strain Dej080120_10.</title>
        <authorList>
            <person name="Ueki S."/>
            <person name="Maruyama F."/>
        </authorList>
    </citation>
    <scope>NUCLEOTIDE SEQUENCE [LARGE SCALE GENOMIC DNA]</scope>
    <source>
        <strain evidence="2 3">Dej080120_10</strain>
    </source>
</reference>
<organism evidence="2 3">
    <name type="scientific">Roseicyclus marinus</name>
    <dbReference type="NCBI Taxonomy" id="2161673"/>
    <lineage>
        <taxon>Bacteria</taxon>
        <taxon>Pseudomonadati</taxon>
        <taxon>Pseudomonadota</taxon>
        <taxon>Alphaproteobacteria</taxon>
        <taxon>Rhodobacterales</taxon>
        <taxon>Roseobacteraceae</taxon>
        <taxon>Roseicyclus</taxon>
    </lineage>
</organism>
<gene>
    <name evidence="2" type="ORF">MACH21_01360</name>
</gene>
<keyword evidence="3" id="KW-1185">Reference proteome</keyword>
<evidence type="ECO:0000256" key="1">
    <source>
        <dbReference type="SAM" id="MobiDB-lite"/>
    </source>
</evidence>
<dbReference type="AlphaFoldDB" id="A0AA48GZT7"/>
<dbReference type="EMBL" id="AP027266">
    <property type="protein sequence ID" value="BDW83959.1"/>
    <property type="molecule type" value="Genomic_DNA"/>
</dbReference>
<sequence>MGAARLGGERGKEGGGQGQRLGHGRKGKAGHVGSFRDGAGERIAGVRRVQGKLA</sequence>